<keyword evidence="1" id="KW-0472">Membrane</keyword>
<proteinExistence type="predicted"/>
<comment type="caution">
    <text evidence="2">The sequence shown here is derived from an EMBL/GenBank/DDBJ whole genome shotgun (WGS) entry which is preliminary data.</text>
</comment>
<sequence length="189" mass="21428">MSTQKRRHDKHSPQSSTVNPRWLNRFQTIGYTLGLMVLSLATLLSSACSSVPKTDFKDRLAIGESQFGDTFEFFYIPSNGWLADRAFVQQSKHTTLSSVDAKRLSNIMANGEERLTQIAVSSPSAEKAQRILLEACQILRVQRSDQPLPFLEVMYIGKPQFSREIKECFGLLGSKYFFSDTDLELNRHS</sequence>
<organism evidence="2 3">
    <name type="scientific">Marinibactrum halimedae</name>
    <dbReference type="NCBI Taxonomy" id="1444977"/>
    <lineage>
        <taxon>Bacteria</taxon>
        <taxon>Pseudomonadati</taxon>
        <taxon>Pseudomonadota</taxon>
        <taxon>Gammaproteobacteria</taxon>
        <taxon>Cellvibrionales</taxon>
        <taxon>Cellvibrionaceae</taxon>
        <taxon>Marinibactrum</taxon>
    </lineage>
</organism>
<accession>A0AA37T4U4</accession>
<keyword evidence="3" id="KW-1185">Reference proteome</keyword>
<dbReference type="Proteomes" id="UP001156870">
    <property type="component" value="Unassembled WGS sequence"/>
</dbReference>
<protein>
    <submittedName>
        <fullName evidence="2">Uncharacterized protein</fullName>
    </submittedName>
</protein>
<dbReference type="EMBL" id="BSPD01000027">
    <property type="protein sequence ID" value="GLS25228.1"/>
    <property type="molecule type" value="Genomic_DNA"/>
</dbReference>
<evidence type="ECO:0000313" key="2">
    <source>
        <dbReference type="EMBL" id="GLS25228.1"/>
    </source>
</evidence>
<evidence type="ECO:0000313" key="3">
    <source>
        <dbReference type="Proteomes" id="UP001156870"/>
    </source>
</evidence>
<gene>
    <name evidence="2" type="ORF">GCM10007877_09420</name>
</gene>
<name>A0AA37T4U4_9GAMM</name>
<keyword evidence="1" id="KW-0812">Transmembrane</keyword>
<reference evidence="2 3" key="1">
    <citation type="journal article" date="2014" name="Int. J. Syst. Evol. Microbiol.">
        <title>Complete genome sequence of Corynebacterium casei LMG S-19264T (=DSM 44701T), isolated from a smear-ripened cheese.</title>
        <authorList>
            <consortium name="US DOE Joint Genome Institute (JGI-PGF)"/>
            <person name="Walter F."/>
            <person name="Albersmeier A."/>
            <person name="Kalinowski J."/>
            <person name="Ruckert C."/>
        </authorList>
    </citation>
    <scope>NUCLEOTIDE SEQUENCE [LARGE SCALE GENOMIC DNA]</scope>
    <source>
        <strain evidence="2 3">NBRC 110095</strain>
    </source>
</reference>
<dbReference type="AlphaFoldDB" id="A0AA37T4U4"/>
<evidence type="ECO:0000256" key="1">
    <source>
        <dbReference type="SAM" id="Phobius"/>
    </source>
</evidence>
<keyword evidence="1" id="KW-1133">Transmembrane helix</keyword>
<feature type="transmembrane region" description="Helical" evidence="1">
    <location>
        <begin position="29"/>
        <end position="47"/>
    </location>
</feature>
<dbReference type="RefSeq" id="WP_232594508.1">
    <property type="nucleotide sequence ID" value="NZ_BSPD01000027.1"/>
</dbReference>